<dbReference type="CDD" id="cd02022">
    <property type="entry name" value="DPCK"/>
    <property type="match status" value="1"/>
</dbReference>
<comment type="pathway">
    <text evidence="5">Cofactor biosynthesis; coenzyme A biosynthesis; CoA from (R)-pantothenate: step 5/5.</text>
</comment>
<comment type="subcellular location">
    <subcellularLocation>
        <location evidence="5">Cytoplasm</location>
    </subcellularLocation>
</comment>
<dbReference type="GO" id="GO:0005524">
    <property type="term" value="F:ATP binding"/>
    <property type="evidence" value="ECO:0007669"/>
    <property type="project" value="UniProtKB-UniRule"/>
</dbReference>
<dbReference type="PANTHER" id="PTHR10695">
    <property type="entry name" value="DEPHOSPHO-COA KINASE-RELATED"/>
    <property type="match status" value="1"/>
</dbReference>
<keyword evidence="3 5" id="KW-0067">ATP-binding</keyword>
<evidence type="ECO:0000256" key="3">
    <source>
        <dbReference type="ARBA" id="ARBA00022840"/>
    </source>
</evidence>
<evidence type="ECO:0000256" key="2">
    <source>
        <dbReference type="ARBA" id="ARBA00022741"/>
    </source>
</evidence>
<keyword evidence="5 7" id="KW-0418">Kinase</keyword>
<comment type="function">
    <text evidence="5">Catalyzes the phosphorylation of the 3'-hydroxyl group of dephosphocoenzyme A to form coenzyme A.</text>
</comment>
<evidence type="ECO:0000256" key="1">
    <source>
        <dbReference type="ARBA" id="ARBA00009018"/>
    </source>
</evidence>
<name>A0A2I7N9H0_9NEIS</name>
<accession>A0A2I7N9H0</accession>
<proteinExistence type="inferred from homology"/>
<keyword evidence="5" id="KW-0963">Cytoplasm</keyword>
<comment type="similarity">
    <text evidence="1 5">Belongs to the CoaE family.</text>
</comment>
<dbReference type="AlphaFoldDB" id="A0A2I7N9H0"/>
<comment type="catalytic activity">
    <reaction evidence="5">
        <text>3'-dephospho-CoA + ATP = ADP + CoA + H(+)</text>
        <dbReference type="Rhea" id="RHEA:18245"/>
        <dbReference type="ChEBI" id="CHEBI:15378"/>
        <dbReference type="ChEBI" id="CHEBI:30616"/>
        <dbReference type="ChEBI" id="CHEBI:57287"/>
        <dbReference type="ChEBI" id="CHEBI:57328"/>
        <dbReference type="ChEBI" id="CHEBI:456216"/>
        <dbReference type="EC" id="2.7.1.24"/>
    </reaction>
</comment>
<evidence type="ECO:0000313" key="7">
    <source>
        <dbReference type="EMBL" id="AUR53082.1"/>
    </source>
</evidence>
<dbReference type="PANTHER" id="PTHR10695:SF46">
    <property type="entry name" value="BIFUNCTIONAL COENZYME A SYNTHASE-RELATED"/>
    <property type="match status" value="1"/>
</dbReference>
<organism evidence="7 8">
    <name type="scientific">Aquella oligotrophica</name>
    <dbReference type="NCBI Taxonomy" id="2067065"/>
    <lineage>
        <taxon>Bacteria</taxon>
        <taxon>Pseudomonadati</taxon>
        <taxon>Pseudomonadota</taxon>
        <taxon>Betaproteobacteria</taxon>
        <taxon>Neisseriales</taxon>
        <taxon>Neisseriaceae</taxon>
        <taxon>Aquella</taxon>
    </lineage>
</organism>
<dbReference type="UniPathway" id="UPA00241">
    <property type="reaction ID" value="UER00356"/>
</dbReference>
<evidence type="ECO:0000256" key="4">
    <source>
        <dbReference type="ARBA" id="ARBA00022993"/>
    </source>
</evidence>
<dbReference type="Pfam" id="PF01121">
    <property type="entry name" value="CoaE"/>
    <property type="match status" value="1"/>
</dbReference>
<dbReference type="EC" id="2.7.1.24" evidence="5 6"/>
<keyword evidence="8" id="KW-1185">Reference proteome</keyword>
<dbReference type="OrthoDB" id="9812943at2"/>
<dbReference type="RefSeq" id="WP_102952368.1">
    <property type="nucleotide sequence ID" value="NZ_CP024847.1"/>
</dbReference>
<keyword evidence="2 5" id="KW-0547">Nucleotide-binding</keyword>
<evidence type="ECO:0000313" key="8">
    <source>
        <dbReference type="Proteomes" id="UP000236655"/>
    </source>
</evidence>
<gene>
    <name evidence="5" type="primary">coaE</name>
    <name evidence="7" type="ORF">CUN60_12550</name>
</gene>
<dbReference type="NCBIfam" id="TIGR00152">
    <property type="entry name" value="dephospho-CoA kinase"/>
    <property type="match status" value="1"/>
</dbReference>
<dbReference type="PROSITE" id="PS51219">
    <property type="entry name" value="DPCK"/>
    <property type="match status" value="1"/>
</dbReference>
<feature type="binding site" evidence="5">
    <location>
        <begin position="11"/>
        <end position="16"/>
    </location>
    <ligand>
        <name>ATP</name>
        <dbReference type="ChEBI" id="CHEBI:30616"/>
    </ligand>
</feature>
<reference evidence="8" key="1">
    <citation type="submission" date="2017-11" db="EMBL/GenBank/DDBJ databases">
        <authorList>
            <person name="Chan K.G."/>
            <person name="Lee L.S."/>
        </authorList>
    </citation>
    <scope>NUCLEOTIDE SEQUENCE [LARGE SCALE GENOMIC DNA]</scope>
    <source>
        <strain evidence="8">DSM 100970</strain>
    </source>
</reference>
<dbReference type="GO" id="GO:0004140">
    <property type="term" value="F:dephospho-CoA kinase activity"/>
    <property type="evidence" value="ECO:0007669"/>
    <property type="project" value="UniProtKB-UniRule"/>
</dbReference>
<keyword evidence="5" id="KW-0808">Transferase</keyword>
<sequence length="198" mass="22443">MKVIGLTGLIGSGKTTVANIFIRHGVKVIDTDQIAHDITASNGIAIPMIIKQFGARYIDNSGALSRDKMRELVFGDESAREELEKILHPIIFDEVNRQIAAFNVESYLILMVPLLFKSPRYLKITSRNIFVDCNYDAIVSRLKARNNFTQHQVDNILATQVTREKQMLLADDIIYNNGGIDNLEQQVNLLHEKYLQLK</sequence>
<dbReference type="SUPFAM" id="SSF52540">
    <property type="entry name" value="P-loop containing nucleoside triphosphate hydrolases"/>
    <property type="match status" value="1"/>
</dbReference>
<keyword evidence="4 5" id="KW-0173">Coenzyme A biosynthesis</keyword>
<dbReference type="Gene3D" id="3.40.50.300">
    <property type="entry name" value="P-loop containing nucleotide triphosphate hydrolases"/>
    <property type="match status" value="1"/>
</dbReference>
<dbReference type="HAMAP" id="MF_00376">
    <property type="entry name" value="Dephospho_CoA_kinase"/>
    <property type="match status" value="1"/>
</dbReference>
<dbReference type="EMBL" id="CP024847">
    <property type="protein sequence ID" value="AUR53082.1"/>
    <property type="molecule type" value="Genomic_DNA"/>
</dbReference>
<protein>
    <recommendedName>
        <fullName evidence="5 6">Dephospho-CoA kinase</fullName>
        <ecNumber evidence="5 6">2.7.1.24</ecNumber>
    </recommendedName>
    <alternativeName>
        <fullName evidence="5">Dephosphocoenzyme A kinase</fullName>
    </alternativeName>
</protein>
<dbReference type="InterPro" id="IPR027417">
    <property type="entry name" value="P-loop_NTPase"/>
</dbReference>
<dbReference type="KEGG" id="nba:CUN60_12550"/>
<dbReference type="GO" id="GO:0015937">
    <property type="term" value="P:coenzyme A biosynthetic process"/>
    <property type="evidence" value="ECO:0007669"/>
    <property type="project" value="UniProtKB-UniRule"/>
</dbReference>
<evidence type="ECO:0000256" key="5">
    <source>
        <dbReference type="HAMAP-Rule" id="MF_00376"/>
    </source>
</evidence>
<dbReference type="InterPro" id="IPR001977">
    <property type="entry name" value="Depp_CoAkinase"/>
</dbReference>
<dbReference type="Proteomes" id="UP000236655">
    <property type="component" value="Chromosome"/>
</dbReference>
<evidence type="ECO:0000256" key="6">
    <source>
        <dbReference type="NCBIfam" id="TIGR00152"/>
    </source>
</evidence>
<dbReference type="GO" id="GO:0005737">
    <property type="term" value="C:cytoplasm"/>
    <property type="evidence" value="ECO:0007669"/>
    <property type="project" value="UniProtKB-SubCell"/>
</dbReference>